<protein>
    <submittedName>
        <fullName evidence="1">Uncharacterized protein</fullName>
    </submittedName>
</protein>
<organism evidence="1 2">
    <name type="scientific">Niabella ginsenosidivorans</name>
    <dbReference type="NCBI Taxonomy" id="1176587"/>
    <lineage>
        <taxon>Bacteria</taxon>
        <taxon>Pseudomonadati</taxon>
        <taxon>Bacteroidota</taxon>
        <taxon>Chitinophagia</taxon>
        <taxon>Chitinophagales</taxon>
        <taxon>Chitinophagaceae</taxon>
        <taxon>Niabella</taxon>
    </lineage>
</organism>
<evidence type="ECO:0000313" key="2">
    <source>
        <dbReference type="Proteomes" id="UP000077667"/>
    </source>
</evidence>
<proteinExistence type="predicted"/>
<reference evidence="1 2" key="1">
    <citation type="submission" date="2016-05" db="EMBL/GenBank/DDBJ databases">
        <title>Niabella ginsenosidivorans BS26 whole genome sequencing.</title>
        <authorList>
            <person name="Im W.T."/>
            <person name="Siddiqi M.Z."/>
        </authorList>
    </citation>
    <scope>NUCLEOTIDE SEQUENCE [LARGE SCALE GENOMIC DNA]</scope>
    <source>
        <strain evidence="1 2">BS26</strain>
    </source>
</reference>
<accession>A0A1A9I2P5</accession>
<gene>
    <name evidence="1" type="ORF">A8C56_08120</name>
</gene>
<dbReference type="EMBL" id="CP015772">
    <property type="protein sequence ID" value="ANH80952.1"/>
    <property type="molecule type" value="Genomic_DNA"/>
</dbReference>
<dbReference type="KEGG" id="nia:A8C56_08120"/>
<dbReference type="Proteomes" id="UP000077667">
    <property type="component" value="Chromosome"/>
</dbReference>
<keyword evidence="2" id="KW-1185">Reference proteome</keyword>
<evidence type="ECO:0000313" key="1">
    <source>
        <dbReference type="EMBL" id="ANH80952.1"/>
    </source>
</evidence>
<sequence length="66" mass="7538">MENSPLPAVVWAPFIIIPFTNNLQAPPFTGIRLLKNAKPLLVPFIRIYPFSFFIFLQPGPAHQYAR</sequence>
<dbReference type="AlphaFoldDB" id="A0A1A9I2P5"/>
<name>A0A1A9I2P5_9BACT</name>